<comment type="caution">
    <text evidence="2">The sequence shown here is derived from an EMBL/GenBank/DDBJ whole genome shotgun (WGS) entry which is preliminary data.</text>
</comment>
<dbReference type="Pfam" id="PF14316">
    <property type="entry name" value="DUF4381"/>
    <property type="match status" value="1"/>
</dbReference>
<dbReference type="RefSeq" id="WP_400188457.1">
    <property type="nucleotide sequence ID" value="NZ_JBGORX010000008.1"/>
</dbReference>
<keyword evidence="1" id="KW-0472">Membrane</keyword>
<evidence type="ECO:0000256" key="1">
    <source>
        <dbReference type="SAM" id="Phobius"/>
    </source>
</evidence>
<keyword evidence="3" id="KW-1185">Reference proteome</keyword>
<organism evidence="2 3">
    <name type="scientific">Legionella lytica</name>
    <dbReference type="NCBI Taxonomy" id="96232"/>
    <lineage>
        <taxon>Bacteria</taxon>
        <taxon>Pseudomonadati</taxon>
        <taxon>Pseudomonadota</taxon>
        <taxon>Gammaproteobacteria</taxon>
        <taxon>Legionellales</taxon>
        <taxon>Legionellaceae</taxon>
        <taxon>Legionella</taxon>
    </lineage>
</organism>
<dbReference type="InterPro" id="IPR025489">
    <property type="entry name" value="DUF4381"/>
</dbReference>
<accession>A0ABW8DDL5</accession>
<feature type="transmembrane region" description="Helical" evidence="1">
    <location>
        <begin position="29"/>
        <end position="48"/>
    </location>
</feature>
<evidence type="ECO:0000313" key="3">
    <source>
        <dbReference type="Proteomes" id="UP001615550"/>
    </source>
</evidence>
<protein>
    <submittedName>
        <fullName evidence="2">DUF4381 domain-containing protein</fullName>
    </submittedName>
</protein>
<dbReference type="Proteomes" id="UP001615550">
    <property type="component" value="Unassembled WGS sequence"/>
</dbReference>
<keyword evidence="1" id="KW-0812">Transmembrane</keyword>
<gene>
    <name evidence="2" type="ORF">ACD661_13825</name>
</gene>
<keyword evidence="1" id="KW-1133">Transmembrane helix</keyword>
<reference evidence="2 3" key="1">
    <citation type="submission" date="2024-08" db="EMBL/GenBank/DDBJ databases">
        <title>Draft Genome Sequence of Legionella lytica strain DSB2004, Isolated From a Fire Sprinkler System.</title>
        <authorList>
            <person name="Everhart A.D."/>
            <person name="Kidane D.T."/>
            <person name="Farone A.L."/>
            <person name="Farone M.B."/>
        </authorList>
    </citation>
    <scope>NUCLEOTIDE SEQUENCE [LARGE SCALE GENOMIC DNA]</scope>
    <source>
        <strain evidence="2 3">DSB2004</strain>
    </source>
</reference>
<proteinExistence type="predicted"/>
<name>A0ABW8DDL5_9GAMM</name>
<sequence length="163" mass="18422">MANQSDPLAQLKDIHLPDAISWWPLAPGWYGLITLVVLLIAVLAAYLYRHHSYALAKKQALLLLANYHEDYEKEHNTSSSSAQISELLRRVALVYYPRTEVASLHGEAWLQFLNQTSTGIDFNAVRTLLLDAPFKAVDTGMDLNPLFSHAQRWIKQRGVPCSH</sequence>
<dbReference type="EMBL" id="JBGORX010000008">
    <property type="protein sequence ID" value="MFJ1269639.1"/>
    <property type="molecule type" value="Genomic_DNA"/>
</dbReference>
<evidence type="ECO:0000313" key="2">
    <source>
        <dbReference type="EMBL" id="MFJ1269639.1"/>
    </source>
</evidence>